<comment type="caution">
    <text evidence="2">The sequence shown here is derived from an EMBL/GenBank/DDBJ whole genome shotgun (WGS) entry which is preliminary data.</text>
</comment>
<dbReference type="EMBL" id="AWWV01011660">
    <property type="protein sequence ID" value="OMO71260.1"/>
    <property type="molecule type" value="Genomic_DNA"/>
</dbReference>
<accession>A0A1R3HLV8</accession>
<organism evidence="2 3">
    <name type="scientific">Corchorus capsularis</name>
    <name type="common">Jute</name>
    <dbReference type="NCBI Taxonomy" id="210143"/>
    <lineage>
        <taxon>Eukaryota</taxon>
        <taxon>Viridiplantae</taxon>
        <taxon>Streptophyta</taxon>
        <taxon>Embryophyta</taxon>
        <taxon>Tracheophyta</taxon>
        <taxon>Spermatophyta</taxon>
        <taxon>Magnoliopsida</taxon>
        <taxon>eudicotyledons</taxon>
        <taxon>Gunneridae</taxon>
        <taxon>Pentapetalae</taxon>
        <taxon>rosids</taxon>
        <taxon>malvids</taxon>
        <taxon>Malvales</taxon>
        <taxon>Malvaceae</taxon>
        <taxon>Grewioideae</taxon>
        <taxon>Apeibeae</taxon>
        <taxon>Corchorus</taxon>
    </lineage>
</organism>
<dbReference type="Gramene" id="OMO71260">
    <property type="protein sequence ID" value="OMO71260"/>
    <property type="gene ID" value="CCACVL1_18329"/>
</dbReference>
<feature type="compositionally biased region" description="Gly residues" evidence="1">
    <location>
        <begin position="7"/>
        <end position="27"/>
    </location>
</feature>
<proteinExistence type="predicted"/>
<feature type="region of interest" description="Disordered" evidence="1">
    <location>
        <begin position="1"/>
        <end position="27"/>
    </location>
</feature>
<gene>
    <name evidence="2" type="ORF">CCACVL1_18329</name>
</gene>
<keyword evidence="3" id="KW-1185">Reference proteome</keyword>
<reference evidence="2 3" key="1">
    <citation type="submission" date="2013-09" db="EMBL/GenBank/DDBJ databases">
        <title>Corchorus capsularis genome sequencing.</title>
        <authorList>
            <person name="Alam M."/>
            <person name="Haque M.S."/>
            <person name="Islam M.S."/>
            <person name="Emdad E.M."/>
            <person name="Islam M.M."/>
            <person name="Ahmed B."/>
            <person name="Halim A."/>
            <person name="Hossen Q.M.M."/>
            <person name="Hossain M.Z."/>
            <person name="Ahmed R."/>
            <person name="Khan M.M."/>
            <person name="Islam R."/>
            <person name="Rashid M.M."/>
            <person name="Khan S.A."/>
            <person name="Rahman M.S."/>
            <person name="Alam M."/>
        </authorList>
    </citation>
    <scope>NUCLEOTIDE SEQUENCE [LARGE SCALE GENOMIC DNA]</scope>
    <source>
        <strain evidence="3">cv. CVL-1</strain>
        <tissue evidence="2">Whole seedling</tissue>
    </source>
</reference>
<sequence>MVIDSSGRGGAPLGGGSDVGGSAADGG</sequence>
<evidence type="ECO:0000313" key="2">
    <source>
        <dbReference type="EMBL" id="OMO71260.1"/>
    </source>
</evidence>
<protein>
    <submittedName>
        <fullName evidence="2">Uncharacterized protein</fullName>
    </submittedName>
</protein>
<dbReference type="AlphaFoldDB" id="A0A1R3HLV8"/>
<name>A0A1R3HLV8_COCAP</name>
<dbReference type="Proteomes" id="UP000188268">
    <property type="component" value="Unassembled WGS sequence"/>
</dbReference>
<evidence type="ECO:0000256" key="1">
    <source>
        <dbReference type="SAM" id="MobiDB-lite"/>
    </source>
</evidence>
<evidence type="ECO:0000313" key="3">
    <source>
        <dbReference type="Proteomes" id="UP000188268"/>
    </source>
</evidence>